<comment type="caution">
    <text evidence="1">The sequence shown here is derived from an EMBL/GenBank/DDBJ whole genome shotgun (WGS) entry which is preliminary data.</text>
</comment>
<gene>
    <name evidence="1" type="ORF">LCGC14_1488520</name>
</gene>
<evidence type="ECO:0000313" key="1">
    <source>
        <dbReference type="EMBL" id="KKM65710.1"/>
    </source>
</evidence>
<reference evidence="1" key="1">
    <citation type="journal article" date="2015" name="Nature">
        <title>Complex archaea that bridge the gap between prokaryotes and eukaryotes.</title>
        <authorList>
            <person name="Spang A."/>
            <person name="Saw J.H."/>
            <person name="Jorgensen S.L."/>
            <person name="Zaremba-Niedzwiedzka K."/>
            <person name="Martijn J."/>
            <person name="Lind A.E."/>
            <person name="van Eijk R."/>
            <person name="Schleper C."/>
            <person name="Guy L."/>
            <person name="Ettema T.J."/>
        </authorList>
    </citation>
    <scope>NUCLEOTIDE SEQUENCE</scope>
</reference>
<name>A0A0F9LMU8_9ZZZZ</name>
<sequence>MIKMKETKNYFIVGLGEDRSTKLAVVGGKGL</sequence>
<dbReference type="EMBL" id="LAZR01010677">
    <property type="protein sequence ID" value="KKM65710.1"/>
    <property type="molecule type" value="Genomic_DNA"/>
</dbReference>
<organism evidence="1">
    <name type="scientific">marine sediment metagenome</name>
    <dbReference type="NCBI Taxonomy" id="412755"/>
    <lineage>
        <taxon>unclassified sequences</taxon>
        <taxon>metagenomes</taxon>
        <taxon>ecological metagenomes</taxon>
    </lineage>
</organism>
<dbReference type="AlphaFoldDB" id="A0A0F9LMU8"/>
<accession>A0A0F9LMU8</accession>
<proteinExistence type="predicted"/>
<protein>
    <submittedName>
        <fullName evidence="1">Uncharacterized protein</fullName>
    </submittedName>
</protein>